<evidence type="ECO:0000259" key="1">
    <source>
        <dbReference type="Pfam" id="PF13963"/>
    </source>
</evidence>
<evidence type="ECO:0000313" key="3">
    <source>
        <dbReference type="Proteomes" id="UP001558713"/>
    </source>
</evidence>
<proteinExistence type="predicted"/>
<keyword evidence="3" id="KW-1185">Reference proteome</keyword>
<name>A0ABD1C5Z3_CARAN</name>
<gene>
    <name evidence="2" type="ORF">V5N11_001111</name>
</gene>
<feature type="domain" description="Transposase-associated" evidence="1">
    <location>
        <begin position="5"/>
        <end position="75"/>
    </location>
</feature>
<evidence type="ECO:0000313" key="2">
    <source>
        <dbReference type="EMBL" id="KAL1224671.1"/>
    </source>
</evidence>
<organism evidence="2 3">
    <name type="scientific">Cardamine amara subsp. amara</name>
    <dbReference type="NCBI Taxonomy" id="228776"/>
    <lineage>
        <taxon>Eukaryota</taxon>
        <taxon>Viridiplantae</taxon>
        <taxon>Streptophyta</taxon>
        <taxon>Embryophyta</taxon>
        <taxon>Tracheophyta</taxon>
        <taxon>Spermatophyta</taxon>
        <taxon>Magnoliopsida</taxon>
        <taxon>eudicotyledons</taxon>
        <taxon>Gunneridae</taxon>
        <taxon>Pentapetalae</taxon>
        <taxon>rosids</taxon>
        <taxon>malvids</taxon>
        <taxon>Brassicales</taxon>
        <taxon>Brassicaceae</taxon>
        <taxon>Cardamineae</taxon>
        <taxon>Cardamine</taxon>
    </lineage>
</organism>
<dbReference type="EMBL" id="JBANAX010000049">
    <property type="protein sequence ID" value="KAL1224671.1"/>
    <property type="molecule type" value="Genomic_DNA"/>
</dbReference>
<dbReference type="Pfam" id="PF13963">
    <property type="entry name" value="Transpos_assoc"/>
    <property type="match status" value="1"/>
</dbReference>
<protein>
    <recommendedName>
        <fullName evidence="1">Transposase-associated domain-containing protein</fullName>
    </recommendedName>
</protein>
<dbReference type="Proteomes" id="UP001558713">
    <property type="component" value="Unassembled WGS sequence"/>
</dbReference>
<sequence length="184" mass="21133">MMNPESNTLNEEYARGIVEFMQVARNQPRVQKSGKLICPCSICQNSRNVRIKIVWHHLYSNGFTPEYKIWYLHGERNYDYGSTSEPTVSDSLGDRTEVDVGVGTVEMVNDAFRENVQYYGGEERDRFEEPNLEARRFFNMLDAAKQPLYKGCKEGHSPLSSASRLMTIKKDFNLAEECVDAITD</sequence>
<dbReference type="AlphaFoldDB" id="A0ABD1C5Z3"/>
<dbReference type="InterPro" id="IPR029480">
    <property type="entry name" value="Transpos_assoc"/>
</dbReference>
<comment type="caution">
    <text evidence="2">The sequence shown here is derived from an EMBL/GenBank/DDBJ whole genome shotgun (WGS) entry which is preliminary data.</text>
</comment>
<accession>A0ABD1C5Z3</accession>
<reference evidence="2 3" key="1">
    <citation type="submission" date="2024-04" db="EMBL/GenBank/DDBJ databases">
        <title>Genome assembly C_amara_ONT_v2.</title>
        <authorList>
            <person name="Yant L."/>
            <person name="Moore C."/>
            <person name="Slenker M."/>
        </authorList>
    </citation>
    <scope>NUCLEOTIDE SEQUENCE [LARGE SCALE GENOMIC DNA]</scope>
    <source>
        <tissue evidence="2">Leaf</tissue>
    </source>
</reference>